<evidence type="ECO:0000256" key="1">
    <source>
        <dbReference type="ARBA" id="ARBA00001946"/>
    </source>
</evidence>
<sequence length="152" mass="17698">MDYIQDIRHKIGHEPIILNFAGGILTNNKNEVLLQKRSDTNKWGLPGGAMEYGETVEGTCRREFREETGLEVTLNSFLGLSSNHIQHYPNNDVAQTIVTFFLVNYCKGELHSKNEETLDLKYFSKENLPEIFNPQHARCLQHYFDHDYPYFE</sequence>
<dbReference type="GO" id="GO:0016787">
    <property type="term" value="F:hydrolase activity"/>
    <property type="evidence" value="ECO:0007669"/>
    <property type="project" value="UniProtKB-KW"/>
</dbReference>
<dbReference type="PANTHER" id="PTHR43046">
    <property type="entry name" value="GDP-MANNOSE MANNOSYL HYDROLASE"/>
    <property type="match status" value="1"/>
</dbReference>
<dbReference type="InterPro" id="IPR020084">
    <property type="entry name" value="NUDIX_hydrolase_CS"/>
</dbReference>
<gene>
    <name evidence="5" type="ORF">FC78_GL002601</name>
</gene>
<dbReference type="Gene3D" id="3.90.79.10">
    <property type="entry name" value="Nucleoside Triphosphate Pyrophosphohydrolase"/>
    <property type="match status" value="1"/>
</dbReference>
<dbReference type="PATRIC" id="fig|1423788.3.peg.2672"/>
<proteinExistence type="inferred from homology"/>
<evidence type="ECO:0000313" key="5">
    <source>
        <dbReference type="EMBL" id="KRK82590.1"/>
    </source>
</evidence>
<dbReference type="Pfam" id="PF00293">
    <property type="entry name" value="NUDIX"/>
    <property type="match status" value="1"/>
</dbReference>
<accession>A0A0R1KGJ7</accession>
<evidence type="ECO:0000259" key="4">
    <source>
        <dbReference type="PROSITE" id="PS51462"/>
    </source>
</evidence>
<keyword evidence="6" id="KW-1185">Reference proteome</keyword>
<dbReference type="STRING" id="1423788.FC78_GL002601"/>
<evidence type="ECO:0000256" key="3">
    <source>
        <dbReference type="RuleBase" id="RU003476"/>
    </source>
</evidence>
<comment type="cofactor">
    <cofactor evidence="1">
        <name>Mg(2+)</name>
        <dbReference type="ChEBI" id="CHEBI:18420"/>
    </cofactor>
</comment>
<dbReference type="Proteomes" id="UP000051515">
    <property type="component" value="Unassembled WGS sequence"/>
</dbReference>
<dbReference type="PROSITE" id="PS51462">
    <property type="entry name" value="NUDIX"/>
    <property type="match status" value="1"/>
</dbReference>
<keyword evidence="2 3" id="KW-0378">Hydrolase</keyword>
<dbReference type="PRINTS" id="PR00502">
    <property type="entry name" value="NUDIXFAMILY"/>
</dbReference>
<protein>
    <submittedName>
        <fullName evidence="5">NUDIX hydrolase</fullName>
    </submittedName>
</protein>
<dbReference type="InterPro" id="IPR020476">
    <property type="entry name" value="Nudix_hydrolase"/>
</dbReference>
<dbReference type="InterPro" id="IPR000086">
    <property type="entry name" value="NUDIX_hydrolase_dom"/>
</dbReference>
<comment type="caution">
    <text evidence="5">The sequence shown here is derived from an EMBL/GenBank/DDBJ whole genome shotgun (WGS) entry which is preliminary data.</text>
</comment>
<dbReference type="CDD" id="cd04677">
    <property type="entry name" value="NUDIX_Hydrolase"/>
    <property type="match status" value="1"/>
</dbReference>
<dbReference type="SUPFAM" id="SSF55811">
    <property type="entry name" value="Nudix"/>
    <property type="match status" value="1"/>
</dbReference>
<dbReference type="AlphaFoldDB" id="A0A0R1KGJ7"/>
<comment type="similarity">
    <text evidence="3">Belongs to the Nudix hydrolase family.</text>
</comment>
<evidence type="ECO:0000313" key="6">
    <source>
        <dbReference type="Proteomes" id="UP000051515"/>
    </source>
</evidence>
<evidence type="ECO:0000256" key="2">
    <source>
        <dbReference type="ARBA" id="ARBA00022801"/>
    </source>
</evidence>
<dbReference type="InterPro" id="IPR015797">
    <property type="entry name" value="NUDIX_hydrolase-like_dom_sf"/>
</dbReference>
<dbReference type="PANTHER" id="PTHR43046:SF2">
    <property type="entry name" value="8-OXO-DGTP DIPHOSPHATASE-RELATED"/>
    <property type="match status" value="1"/>
</dbReference>
<organism evidence="5 6">
    <name type="scientific">Companilactobacillus bobalius DSM 19674</name>
    <dbReference type="NCBI Taxonomy" id="1423788"/>
    <lineage>
        <taxon>Bacteria</taxon>
        <taxon>Bacillati</taxon>
        <taxon>Bacillota</taxon>
        <taxon>Bacilli</taxon>
        <taxon>Lactobacillales</taxon>
        <taxon>Lactobacillaceae</taxon>
        <taxon>Companilactobacillus</taxon>
        <taxon>Companilactobacillus bobalius</taxon>
    </lineage>
</organism>
<feature type="domain" description="Nudix hydrolase" evidence="4">
    <location>
        <begin position="15"/>
        <end position="152"/>
    </location>
</feature>
<name>A0A0R1KGJ7_9LACO</name>
<reference evidence="5 6" key="1">
    <citation type="journal article" date="2015" name="Genome Announc.">
        <title>Expanding the biotechnology potential of lactobacilli through comparative genomics of 213 strains and associated genera.</title>
        <authorList>
            <person name="Sun Z."/>
            <person name="Harris H.M."/>
            <person name="McCann A."/>
            <person name="Guo C."/>
            <person name="Argimon S."/>
            <person name="Zhang W."/>
            <person name="Yang X."/>
            <person name="Jeffery I.B."/>
            <person name="Cooney J.C."/>
            <person name="Kagawa T.F."/>
            <person name="Liu W."/>
            <person name="Song Y."/>
            <person name="Salvetti E."/>
            <person name="Wrobel A."/>
            <person name="Rasinkangas P."/>
            <person name="Parkhill J."/>
            <person name="Rea M.C."/>
            <person name="O'Sullivan O."/>
            <person name="Ritari J."/>
            <person name="Douillard F.P."/>
            <person name="Paul Ross R."/>
            <person name="Yang R."/>
            <person name="Briner A.E."/>
            <person name="Felis G.E."/>
            <person name="de Vos W.M."/>
            <person name="Barrangou R."/>
            <person name="Klaenhammer T.R."/>
            <person name="Caufield P.W."/>
            <person name="Cui Y."/>
            <person name="Zhang H."/>
            <person name="O'Toole P.W."/>
        </authorList>
    </citation>
    <scope>NUCLEOTIDE SEQUENCE [LARGE SCALE GENOMIC DNA]</scope>
    <source>
        <strain evidence="5 6">DSM 19674</strain>
    </source>
</reference>
<dbReference type="PROSITE" id="PS00893">
    <property type="entry name" value="NUDIX_BOX"/>
    <property type="match status" value="1"/>
</dbReference>
<dbReference type="EMBL" id="AZDY01000038">
    <property type="protein sequence ID" value="KRK82590.1"/>
    <property type="molecule type" value="Genomic_DNA"/>
</dbReference>